<accession>A0AA42CXQ1</accession>
<proteinExistence type="predicted"/>
<dbReference type="GO" id="GO:0016787">
    <property type="term" value="F:hydrolase activity"/>
    <property type="evidence" value="ECO:0007669"/>
    <property type="project" value="InterPro"/>
</dbReference>
<organism evidence="2 3">
    <name type="scientific">Larsenimonas rhizosphaerae</name>
    <dbReference type="NCBI Taxonomy" id="2944682"/>
    <lineage>
        <taxon>Bacteria</taxon>
        <taxon>Pseudomonadati</taxon>
        <taxon>Pseudomonadota</taxon>
        <taxon>Gammaproteobacteria</taxon>
        <taxon>Oceanospirillales</taxon>
        <taxon>Halomonadaceae</taxon>
        <taxon>Larsenimonas</taxon>
    </lineage>
</organism>
<evidence type="ECO:0000313" key="3">
    <source>
        <dbReference type="Proteomes" id="UP001165678"/>
    </source>
</evidence>
<gene>
    <name evidence="2" type="ORF">OQ287_07700</name>
</gene>
<dbReference type="PANTHER" id="PTHR31302">
    <property type="entry name" value="TRANSMEMBRANE PROTEIN WITH METALLOPHOSPHOESTERASE DOMAIN-RELATED"/>
    <property type="match status" value="1"/>
</dbReference>
<comment type="caution">
    <text evidence="2">The sequence shown here is derived from an EMBL/GenBank/DDBJ whole genome shotgun (WGS) entry which is preliminary data.</text>
</comment>
<dbReference type="AlphaFoldDB" id="A0AA42CXQ1"/>
<dbReference type="InterPro" id="IPR051158">
    <property type="entry name" value="Metallophosphoesterase_sf"/>
</dbReference>
<protein>
    <submittedName>
        <fullName evidence="2">Metallophosphoesterase</fullName>
    </submittedName>
</protein>
<reference evidence="2" key="1">
    <citation type="submission" date="2022-11" db="EMBL/GenBank/DDBJ databases">
        <title>Larsenimonas rhizosphaerae sp. nov., isolated from a tidal mudflat.</title>
        <authorList>
            <person name="Lee S.D."/>
            <person name="Kim I.S."/>
        </authorList>
    </citation>
    <scope>NUCLEOTIDE SEQUENCE</scope>
    <source>
        <strain evidence="2">GH2-1</strain>
    </source>
</reference>
<dbReference type="InterPro" id="IPR029052">
    <property type="entry name" value="Metallo-depent_PP-like"/>
</dbReference>
<keyword evidence="3" id="KW-1185">Reference proteome</keyword>
<evidence type="ECO:0000313" key="2">
    <source>
        <dbReference type="EMBL" id="MCX2524120.1"/>
    </source>
</evidence>
<feature type="domain" description="Calcineurin-like phosphoesterase" evidence="1">
    <location>
        <begin position="51"/>
        <end position="158"/>
    </location>
</feature>
<dbReference type="InterPro" id="IPR004843">
    <property type="entry name" value="Calcineurin-like_PHP"/>
</dbReference>
<dbReference type="SUPFAM" id="SSF56300">
    <property type="entry name" value="Metallo-dependent phosphatases"/>
    <property type="match status" value="1"/>
</dbReference>
<sequence length="322" mass="34994">MTRIIKRTVVTLAFALLATLVWGVVIEPYTLDQRNTSATVPNLPRAWEGRRIALLADFQSGMWLDNTSLIDTITETLLRQRPAAVIIAGDFVYHPTNTSDAAAAKRALNTANEQKTLMSLDTTLARLKPLMEAGIPVHAVLGNHDYAMASPHDARLGFIADAVKKRIQQAGITVLQNRAVPLSLPDSNTTDQPLYLVGIGSHYAGNDHVEQALETLPADAARLVVMHNPASFPDFPAHTAPLAMAGHTHGGQMRLPGLPQWSWMSLFQSGPAHTDGWIEEDYGAPGNRLYVNRGIGFSMVPIRIDAPPELTMFTLQGNGTAQ</sequence>
<dbReference type="Proteomes" id="UP001165678">
    <property type="component" value="Unassembled WGS sequence"/>
</dbReference>
<dbReference type="Gene3D" id="3.60.21.10">
    <property type="match status" value="1"/>
</dbReference>
<dbReference type="EMBL" id="JAPIVE010000002">
    <property type="protein sequence ID" value="MCX2524120.1"/>
    <property type="molecule type" value="Genomic_DNA"/>
</dbReference>
<dbReference type="RefSeq" id="WP_265896077.1">
    <property type="nucleotide sequence ID" value="NZ_JAPIVE010000002.1"/>
</dbReference>
<name>A0AA42CXQ1_9GAMM</name>
<evidence type="ECO:0000259" key="1">
    <source>
        <dbReference type="Pfam" id="PF00149"/>
    </source>
</evidence>
<dbReference type="Pfam" id="PF00149">
    <property type="entry name" value="Metallophos"/>
    <property type="match status" value="1"/>
</dbReference>
<dbReference type="PANTHER" id="PTHR31302:SF0">
    <property type="entry name" value="TRANSMEMBRANE PROTEIN WITH METALLOPHOSPHOESTERASE DOMAIN"/>
    <property type="match status" value="1"/>
</dbReference>